<dbReference type="InterPro" id="IPR002075">
    <property type="entry name" value="NTF2_dom"/>
</dbReference>
<gene>
    <name evidence="4" type="ORF">cand_034250</name>
</gene>
<evidence type="ECO:0000256" key="1">
    <source>
        <dbReference type="ARBA" id="ARBA00022884"/>
    </source>
</evidence>
<evidence type="ECO:0000313" key="5">
    <source>
        <dbReference type="Proteomes" id="UP000186804"/>
    </source>
</evidence>
<feature type="domain" description="NTF2" evidence="3">
    <location>
        <begin position="19"/>
        <end position="149"/>
    </location>
</feature>
<name>A0A1J4MW88_9CRYT</name>
<evidence type="ECO:0000259" key="3">
    <source>
        <dbReference type="PROSITE" id="PS50177"/>
    </source>
</evidence>
<dbReference type="Proteomes" id="UP000186804">
    <property type="component" value="Unassembled WGS sequence"/>
</dbReference>
<organism evidence="4 5">
    <name type="scientific">Cryptosporidium andersoni</name>
    <dbReference type="NCBI Taxonomy" id="117008"/>
    <lineage>
        <taxon>Eukaryota</taxon>
        <taxon>Sar</taxon>
        <taxon>Alveolata</taxon>
        <taxon>Apicomplexa</taxon>
        <taxon>Conoidasida</taxon>
        <taxon>Coccidia</taxon>
        <taxon>Eucoccidiorida</taxon>
        <taxon>Eimeriorina</taxon>
        <taxon>Cryptosporidiidae</taxon>
        <taxon>Cryptosporidium</taxon>
    </lineage>
</organism>
<dbReference type="Gene3D" id="3.30.70.330">
    <property type="match status" value="1"/>
</dbReference>
<feature type="compositionally biased region" description="Basic residues" evidence="2">
    <location>
        <begin position="392"/>
        <end position="406"/>
    </location>
</feature>
<dbReference type="PROSITE" id="PS50177">
    <property type="entry name" value="NTF2_DOMAIN"/>
    <property type="match status" value="1"/>
</dbReference>
<dbReference type="RefSeq" id="XP_067070213.1">
    <property type="nucleotide sequence ID" value="XM_067213651.1"/>
</dbReference>
<dbReference type="EMBL" id="LRBS01000002">
    <property type="protein sequence ID" value="OII78367.1"/>
    <property type="molecule type" value="Genomic_DNA"/>
</dbReference>
<dbReference type="GO" id="GO:0005829">
    <property type="term" value="C:cytosol"/>
    <property type="evidence" value="ECO:0007669"/>
    <property type="project" value="TreeGrafter"/>
</dbReference>
<dbReference type="InterPro" id="IPR032710">
    <property type="entry name" value="NTF2-like_dom_sf"/>
</dbReference>
<dbReference type="VEuPathDB" id="CryptoDB:cand_034250"/>
<dbReference type="SUPFAM" id="SSF54427">
    <property type="entry name" value="NTF2-like"/>
    <property type="match status" value="1"/>
</dbReference>
<evidence type="ECO:0000256" key="2">
    <source>
        <dbReference type="SAM" id="MobiDB-lite"/>
    </source>
</evidence>
<dbReference type="Pfam" id="PF02136">
    <property type="entry name" value="NTF2"/>
    <property type="match status" value="1"/>
</dbReference>
<dbReference type="GeneID" id="92367609"/>
<dbReference type="GO" id="GO:0003729">
    <property type="term" value="F:mRNA binding"/>
    <property type="evidence" value="ECO:0007669"/>
    <property type="project" value="TreeGrafter"/>
</dbReference>
<comment type="caution">
    <text evidence="4">The sequence shown here is derived from an EMBL/GenBank/DDBJ whole genome shotgun (WGS) entry which is preliminary data.</text>
</comment>
<dbReference type="PANTHER" id="PTHR10693">
    <property type="entry name" value="RAS GTPASE-ACTIVATING PROTEIN-BINDING PROTEIN"/>
    <property type="match status" value="1"/>
</dbReference>
<feature type="region of interest" description="Disordered" evidence="2">
    <location>
        <begin position="382"/>
        <end position="406"/>
    </location>
</feature>
<reference evidence="4 5" key="1">
    <citation type="submission" date="2016-10" db="EMBL/GenBank/DDBJ databases">
        <title>Reductive evolution of mitochondrial metabolism and differential evolution of invasion-related proteins in Cryptosporidium.</title>
        <authorList>
            <person name="Liu S."/>
            <person name="Roellig D.M."/>
            <person name="Guo Y."/>
            <person name="Li N."/>
            <person name="Frace M.A."/>
            <person name="Tang K."/>
            <person name="Zhang L."/>
            <person name="Feng Y."/>
            <person name="Xiao L."/>
        </authorList>
    </citation>
    <scope>NUCLEOTIDE SEQUENCE [LARGE SCALE GENOMIC DNA]</scope>
    <source>
        <strain evidence="4">30847</strain>
    </source>
</reference>
<keyword evidence="5" id="KW-1185">Reference proteome</keyword>
<dbReference type="InterPro" id="IPR039539">
    <property type="entry name" value="Ras_GTPase_bind_prot"/>
</dbReference>
<dbReference type="OrthoDB" id="339151at2759"/>
<evidence type="ECO:0000313" key="4">
    <source>
        <dbReference type="EMBL" id="OII78367.1"/>
    </source>
</evidence>
<accession>A0A1J4MW88</accession>
<dbReference type="PANTHER" id="PTHR10693:SF20">
    <property type="entry name" value="AT27578P"/>
    <property type="match status" value="1"/>
</dbReference>
<dbReference type="InterPro" id="IPR018222">
    <property type="entry name" value="Nuclear_transport_factor_2_euk"/>
</dbReference>
<protein>
    <submittedName>
        <fullName evidence="4">Nuclear transport factor 2 domain-containing protein</fullName>
    </submittedName>
</protein>
<dbReference type="GO" id="GO:1990904">
    <property type="term" value="C:ribonucleoprotein complex"/>
    <property type="evidence" value="ECO:0007669"/>
    <property type="project" value="TreeGrafter"/>
</dbReference>
<dbReference type="InterPro" id="IPR035979">
    <property type="entry name" value="RBD_domain_sf"/>
</dbReference>
<sequence>MAESSNAQRDIGICSASKIADFFVTEYYSRLKKDPTTLYELYHDSGNLIWAGYRPDVLLGNKTRLPSVLRAETKEKIRSAINLLNLNDCTTYVEVLECSRSICNSFCITTKGRMYIGDSEGVGRGFVQNFLLTEIRPRWYFVRNDCLLFLDSDLPLLPEKILSKHGVDSHIPDTSSNITDQQIDHETVTTSKVEVSSNNQVCISDNLEPAKAVVHELIEPPSSQTEIANMSGDTLNSGDMNECKSKSKYVSTSYAGKLMGGLMNPSTKVKGYVIPAHDNKLPDSSNNIEGANNESKASKDTINRRKIFVHSIPQSITDSQIREAVQNQLKIHGGGYIIDIERARMNNKHWGILELDSELSCKTLLMNNLYLGGVEVSIERWRPPQSSNTKQSIKHTKQNNSNHMKH</sequence>
<keyword evidence="1" id="KW-0694">RNA-binding</keyword>
<dbReference type="AlphaFoldDB" id="A0A1J4MW88"/>
<dbReference type="SUPFAM" id="SSF54928">
    <property type="entry name" value="RNA-binding domain, RBD"/>
    <property type="match status" value="1"/>
</dbReference>
<dbReference type="InterPro" id="IPR012677">
    <property type="entry name" value="Nucleotide-bd_a/b_plait_sf"/>
</dbReference>
<proteinExistence type="predicted"/>
<dbReference type="Gene3D" id="3.10.450.50">
    <property type="match status" value="1"/>
</dbReference>